<dbReference type="OrthoDB" id="5911940at2759"/>
<feature type="non-terminal residue" evidence="1">
    <location>
        <position position="37"/>
    </location>
</feature>
<organism evidence="1 2">
    <name type="scientific">Trichinella patagoniensis</name>
    <dbReference type="NCBI Taxonomy" id="990121"/>
    <lineage>
        <taxon>Eukaryota</taxon>
        <taxon>Metazoa</taxon>
        <taxon>Ecdysozoa</taxon>
        <taxon>Nematoda</taxon>
        <taxon>Enoplea</taxon>
        <taxon>Dorylaimia</taxon>
        <taxon>Trichinellida</taxon>
        <taxon>Trichinellidae</taxon>
        <taxon>Trichinella</taxon>
    </lineage>
</organism>
<comment type="caution">
    <text evidence="1">The sequence shown here is derived from an EMBL/GenBank/DDBJ whole genome shotgun (WGS) entry which is preliminary data.</text>
</comment>
<dbReference type="Proteomes" id="UP000054783">
    <property type="component" value="Unassembled WGS sequence"/>
</dbReference>
<protein>
    <submittedName>
        <fullName evidence="1">Uncharacterized protein</fullName>
    </submittedName>
</protein>
<gene>
    <name evidence="1" type="ORF">T12_5892</name>
</gene>
<reference evidence="1 2" key="1">
    <citation type="submission" date="2015-01" db="EMBL/GenBank/DDBJ databases">
        <title>Evolution of Trichinella species and genotypes.</title>
        <authorList>
            <person name="Korhonen P.K."/>
            <person name="Edoardo P."/>
            <person name="Giuseppe L.R."/>
            <person name="Gasser R.B."/>
        </authorList>
    </citation>
    <scope>NUCLEOTIDE SEQUENCE [LARGE SCALE GENOMIC DNA]</scope>
    <source>
        <strain evidence="1">ISS2496</strain>
    </source>
</reference>
<dbReference type="AlphaFoldDB" id="A0A0V0XE54"/>
<keyword evidence="2" id="KW-1185">Reference proteome</keyword>
<proteinExistence type="predicted"/>
<sequence>MNVPKLNFCGRKPLLLEILEQGFQLTRRPNIYDFETR</sequence>
<accession>A0A0V0XE54</accession>
<evidence type="ECO:0000313" key="1">
    <source>
        <dbReference type="EMBL" id="KRX86288.1"/>
    </source>
</evidence>
<name>A0A0V0XE54_9BILA</name>
<dbReference type="EMBL" id="JYDQ01005025">
    <property type="protein sequence ID" value="KRX86288.1"/>
    <property type="molecule type" value="Genomic_DNA"/>
</dbReference>
<evidence type="ECO:0000313" key="2">
    <source>
        <dbReference type="Proteomes" id="UP000054783"/>
    </source>
</evidence>